<dbReference type="InterPro" id="IPR001173">
    <property type="entry name" value="Glyco_trans_2-like"/>
</dbReference>
<gene>
    <name evidence="2" type="ORF">RHOFW104T7_02770</name>
</gene>
<dbReference type="eggNOG" id="COG1215">
    <property type="taxonomic scope" value="Bacteria"/>
</dbReference>
<evidence type="ECO:0000259" key="1">
    <source>
        <dbReference type="Pfam" id="PF00535"/>
    </source>
</evidence>
<dbReference type="Pfam" id="PF00535">
    <property type="entry name" value="Glycos_transf_2"/>
    <property type="match status" value="1"/>
</dbReference>
<name>A0A154QDI3_9GAMM</name>
<comment type="caution">
    <text evidence="2">The sequence shown here is derived from an EMBL/GenBank/DDBJ whole genome shotgun (WGS) entry which is preliminary data.</text>
</comment>
<dbReference type="Proteomes" id="UP000076131">
    <property type="component" value="Unassembled WGS sequence"/>
</dbReference>
<dbReference type="SUPFAM" id="SSF53448">
    <property type="entry name" value="Nucleotide-diphospho-sugar transferases"/>
    <property type="match status" value="1"/>
</dbReference>
<keyword evidence="3" id="KW-1185">Reference proteome</keyword>
<dbReference type="GO" id="GO:0016740">
    <property type="term" value="F:transferase activity"/>
    <property type="evidence" value="ECO:0007669"/>
    <property type="project" value="UniProtKB-KW"/>
</dbReference>
<evidence type="ECO:0000313" key="3">
    <source>
        <dbReference type="Proteomes" id="UP000076131"/>
    </source>
</evidence>
<protein>
    <submittedName>
        <fullName evidence="2">Glycosyl transferase family 2</fullName>
    </submittedName>
</protein>
<accession>A0A154QDI3</accession>
<proteinExistence type="predicted"/>
<dbReference type="PANTHER" id="PTHR43685">
    <property type="entry name" value="GLYCOSYLTRANSFERASE"/>
    <property type="match status" value="1"/>
</dbReference>
<feature type="domain" description="Glycosyltransferase 2-like" evidence="1">
    <location>
        <begin position="20"/>
        <end position="133"/>
    </location>
</feature>
<dbReference type="AlphaFoldDB" id="A0A154QDI3"/>
<reference evidence="2 3" key="1">
    <citation type="journal article" date="2016" name="MBio">
        <title>Lateral Gene Transfer in a Heavy Metal-Contaminated-Groundwater Microbial Community.</title>
        <authorList>
            <person name="Hemme C.L."/>
            <person name="Green S.J."/>
            <person name="Rishishwar L."/>
            <person name="Prakash O."/>
            <person name="Pettenato A."/>
            <person name="Chakraborty R."/>
            <person name="Deutschbauer A.M."/>
            <person name="Van Nostrand J.D."/>
            <person name="Wu L."/>
            <person name="He Z."/>
            <person name="Jordan I.K."/>
            <person name="Hazen T.C."/>
            <person name="Arkin A.P."/>
            <person name="Kostka J.E."/>
            <person name="Zhou J."/>
        </authorList>
    </citation>
    <scope>NUCLEOTIDE SEQUENCE [LARGE SCALE GENOMIC DNA]</scope>
    <source>
        <strain evidence="2 3">FW104-T7</strain>
    </source>
</reference>
<dbReference type="STRING" id="416169.RHOFW104T7_02770"/>
<dbReference type="EMBL" id="LVJS01000139">
    <property type="protein sequence ID" value="KZC22033.1"/>
    <property type="molecule type" value="Genomic_DNA"/>
</dbReference>
<evidence type="ECO:0000313" key="2">
    <source>
        <dbReference type="EMBL" id="KZC22033.1"/>
    </source>
</evidence>
<dbReference type="CDD" id="cd00761">
    <property type="entry name" value="Glyco_tranf_GTA_type"/>
    <property type="match status" value="1"/>
</dbReference>
<sequence length="333" mass="36970">MVQLAEVNVAWRSPLSPSISVVIPAYNANKFIVRALASIESQTLTPDEVIVVDDGSTDHTALQVAEFARHSKLALVLERQPNRGSSAARNHGIRRAAGELITFLDADDLIYPGFLECTVSGLTRFPNWAACFSDRDVVDADGKFISHDLDHPMFRQIVKKVMGGSFFELEDGDLFSHMIAGSVIPMTITCRKSRIDEVGGFDETLLFNEDRLFFLQLIKKKGKLGYFNESLGVWQRHAANKTSASNAINAIKYSDVILQKLMADKDSLDLSPAEIDGVQAAQRRLATQWIYAASRARSRSTIALGRRFLVERRITMGCFLKAIGRYLISSPKS</sequence>
<dbReference type="Gene3D" id="3.90.550.10">
    <property type="entry name" value="Spore Coat Polysaccharide Biosynthesis Protein SpsA, Chain A"/>
    <property type="match status" value="1"/>
</dbReference>
<dbReference type="InterPro" id="IPR029044">
    <property type="entry name" value="Nucleotide-diphossugar_trans"/>
</dbReference>
<organism evidence="2 3">
    <name type="scientific">Rhodanobacter thiooxydans</name>
    <dbReference type="NCBI Taxonomy" id="416169"/>
    <lineage>
        <taxon>Bacteria</taxon>
        <taxon>Pseudomonadati</taxon>
        <taxon>Pseudomonadota</taxon>
        <taxon>Gammaproteobacteria</taxon>
        <taxon>Lysobacterales</taxon>
        <taxon>Rhodanobacteraceae</taxon>
        <taxon>Rhodanobacter</taxon>
    </lineage>
</organism>
<dbReference type="InterPro" id="IPR050834">
    <property type="entry name" value="Glycosyltransf_2"/>
</dbReference>
<keyword evidence="2" id="KW-0808">Transferase</keyword>
<dbReference type="PANTHER" id="PTHR43685:SF11">
    <property type="entry name" value="GLYCOSYLTRANSFERASE TAGX-RELATED"/>
    <property type="match status" value="1"/>
</dbReference>